<dbReference type="Proteomes" id="UP001556367">
    <property type="component" value="Unassembled WGS sequence"/>
</dbReference>
<gene>
    <name evidence="1" type="ORF">HGRIS_008513</name>
</gene>
<name>A0ABR3J8G0_9AGAR</name>
<dbReference type="EMBL" id="JASNQZ010000011">
    <property type="protein sequence ID" value="KAL0951852.1"/>
    <property type="molecule type" value="Genomic_DNA"/>
</dbReference>
<evidence type="ECO:0000313" key="2">
    <source>
        <dbReference type="Proteomes" id="UP001556367"/>
    </source>
</evidence>
<sequence length="205" mass="23360">MMTPEVMTIGDPFDLVSFSTNSNYFWMITREGTVLTKEGTYDEPDTTRQRETNIWIAPQEADGRARTPLQESAWESNQPKGRSRRILDMNQAPRLTPNETKEMVTTISPRSSRIGLGGELEKRSEGCSLVTHAADRAVEHEWGLRILKILLTLLETIIYWGETVWSGYISTRRQGPSANWDSAVGVRVNSESERFFSSSMRRQLD</sequence>
<comment type="caution">
    <text evidence="1">The sequence shown here is derived from an EMBL/GenBank/DDBJ whole genome shotgun (WGS) entry which is preliminary data.</text>
</comment>
<accession>A0ABR3J8G0</accession>
<proteinExistence type="predicted"/>
<organism evidence="1 2">
    <name type="scientific">Hohenbuehelia grisea</name>
    <dbReference type="NCBI Taxonomy" id="104357"/>
    <lineage>
        <taxon>Eukaryota</taxon>
        <taxon>Fungi</taxon>
        <taxon>Dikarya</taxon>
        <taxon>Basidiomycota</taxon>
        <taxon>Agaricomycotina</taxon>
        <taxon>Agaricomycetes</taxon>
        <taxon>Agaricomycetidae</taxon>
        <taxon>Agaricales</taxon>
        <taxon>Pleurotineae</taxon>
        <taxon>Pleurotaceae</taxon>
        <taxon>Hohenbuehelia</taxon>
    </lineage>
</organism>
<keyword evidence="2" id="KW-1185">Reference proteome</keyword>
<evidence type="ECO:0000313" key="1">
    <source>
        <dbReference type="EMBL" id="KAL0951852.1"/>
    </source>
</evidence>
<reference evidence="2" key="1">
    <citation type="submission" date="2024-06" db="EMBL/GenBank/DDBJ databases">
        <title>Multi-omics analyses provide insights into the biosynthesis of the anticancer antibiotic pleurotin in Hohenbuehelia grisea.</title>
        <authorList>
            <person name="Weaver J.A."/>
            <person name="Alberti F."/>
        </authorList>
    </citation>
    <scope>NUCLEOTIDE SEQUENCE [LARGE SCALE GENOMIC DNA]</scope>
    <source>
        <strain evidence="2">T-177</strain>
    </source>
</reference>
<protein>
    <submittedName>
        <fullName evidence="1">Uncharacterized protein</fullName>
    </submittedName>
</protein>